<evidence type="ECO:0000256" key="4">
    <source>
        <dbReference type="ARBA" id="ARBA00022692"/>
    </source>
</evidence>
<proteinExistence type="inferred from homology"/>
<feature type="transmembrane region" description="Helical" evidence="7">
    <location>
        <begin position="205"/>
        <end position="222"/>
    </location>
</feature>
<evidence type="ECO:0000313" key="11">
    <source>
        <dbReference type="Proteomes" id="UP001575181"/>
    </source>
</evidence>
<feature type="transmembrane region" description="Helical" evidence="7">
    <location>
        <begin position="41"/>
        <end position="61"/>
    </location>
</feature>
<sequence>MSSGIWLTQELLLLLAPLQMALLGLVPRRMANRGPLRMGRAVQMAASIALALWAVAVLTGLPAASGTGSLSDLVQADRVTLAILPLVALLLIIVAGFSLRYLAGEAEQGSFFRWLAWTASSFMLAVVAGNILLFMLAMLVTSTYLYRLLTFYHERIRAQMVAHKKLLFSRMADACLLSASVLLAFGLGTLSFDGIAAEVRAGTELPWQATLAAWLIVAYAILKSGQFPFHGWLLQVMEAPTPVSALLHAGIVYSGAIIVLRTHELLVVEGTALTVLVLVGLMTATIASLAMLTQTAIKSSLAWSTAGQLGFMLMELGLGLFVLGLLHLITHSLYKAHAFLSSGSIVDQLRAPAAPPKAKPGIPVWLVTVAGGAVVTFGMAALWGVTPAHEPALIALGTILTVAAAQLLAAAGARGVGIGFVVRLGGLMVLVSAAYFALHKVFATVFASALRPIPESASAAQYLLLALVAAVFLGLSFFQTVLIHAGDRPWLVRLYVHLYNGLYTDQPVERLVYRVWPARFRK</sequence>
<evidence type="ECO:0000313" key="10">
    <source>
        <dbReference type="EMBL" id="MFA9460713.1"/>
    </source>
</evidence>
<evidence type="ECO:0000256" key="3">
    <source>
        <dbReference type="ARBA" id="ARBA00022475"/>
    </source>
</evidence>
<feature type="transmembrane region" description="Helical" evidence="7">
    <location>
        <begin position="272"/>
        <end position="292"/>
    </location>
</feature>
<evidence type="ECO:0000256" key="1">
    <source>
        <dbReference type="ARBA" id="ARBA00004127"/>
    </source>
</evidence>
<comment type="function">
    <text evidence="7">Part of an energy-coupled inorganic carbon pump.</text>
</comment>
<dbReference type="EMBL" id="JBGUAW010000004">
    <property type="protein sequence ID" value="MFA9460713.1"/>
    <property type="molecule type" value="Genomic_DNA"/>
</dbReference>
<protein>
    <recommendedName>
        <fullName evidence="7">Probable inorganic carbon transporter subunit DabB</fullName>
    </recommendedName>
</protein>
<feature type="transmembrane region" description="Helical" evidence="7">
    <location>
        <begin position="167"/>
        <end position="185"/>
    </location>
</feature>
<dbReference type="Pfam" id="PF00361">
    <property type="entry name" value="Proton_antipo_M"/>
    <property type="match status" value="1"/>
</dbReference>
<evidence type="ECO:0000256" key="8">
    <source>
        <dbReference type="RuleBase" id="RU000320"/>
    </source>
</evidence>
<feature type="domain" description="NADH:quinone oxidoreductase/Mrp antiporter transmembrane" evidence="9">
    <location>
        <begin position="128"/>
        <end position="347"/>
    </location>
</feature>
<organism evidence="10 11">
    <name type="scientific">Thiohalorhabdus methylotrophus</name>
    <dbReference type="NCBI Taxonomy" id="3242694"/>
    <lineage>
        <taxon>Bacteria</taxon>
        <taxon>Pseudomonadati</taxon>
        <taxon>Pseudomonadota</taxon>
        <taxon>Gammaproteobacteria</taxon>
        <taxon>Thiohalorhabdales</taxon>
        <taxon>Thiohalorhabdaceae</taxon>
        <taxon>Thiohalorhabdus</taxon>
    </lineage>
</organism>
<feature type="transmembrane region" description="Helical" evidence="7">
    <location>
        <begin position="122"/>
        <end position="146"/>
    </location>
</feature>
<accession>A0ABV4TTZ3</accession>
<keyword evidence="3 7" id="KW-1003">Cell membrane</keyword>
<feature type="transmembrane region" description="Helical" evidence="7">
    <location>
        <begin position="81"/>
        <end position="102"/>
    </location>
</feature>
<evidence type="ECO:0000259" key="9">
    <source>
        <dbReference type="Pfam" id="PF00361"/>
    </source>
</evidence>
<dbReference type="InterPro" id="IPR001750">
    <property type="entry name" value="ND/Mrp_TM"/>
</dbReference>
<dbReference type="RefSeq" id="WP_373655493.1">
    <property type="nucleotide sequence ID" value="NZ_JBGUAW010000004.1"/>
</dbReference>
<keyword evidence="5 7" id="KW-1133">Transmembrane helix</keyword>
<comment type="caution">
    <text evidence="10">The sequence shown here is derived from an EMBL/GenBank/DDBJ whole genome shotgun (WGS) entry which is preliminary data.</text>
</comment>
<dbReference type="Proteomes" id="UP001575181">
    <property type="component" value="Unassembled WGS sequence"/>
</dbReference>
<name>A0ABV4TTZ3_9GAMM</name>
<evidence type="ECO:0000256" key="7">
    <source>
        <dbReference type="HAMAP-Rule" id="MF_00862"/>
    </source>
</evidence>
<keyword evidence="4 7" id="KW-0812">Transmembrane</keyword>
<comment type="subcellular location">
    <subcellularLocation>
        <location evidence="7">Cell membrane</location>
        <topology evidence="7">Multi-pass membrane protein</topology>
    </subcellularLocation>
    <subcellularLocation>
        <location evidence="1">Endomembrane system</location>
        <topology evidence="1">Multi-pass membrane protein</topology>
    </subcellularLocation>
    <subcellularLocation>
        <location evidence="8">Membrane</location>
        <topology evidence="8">Multi-pass membrane protein</topology>
    </subcellularLocation>
</comment>
<reference evidence="10 11" key="1">
    <citation type="submission" date="2024-08" db="EMBL/GenBank/DDBJ databases">
        <title>Whole-genome sequencing of halo(alkali)philic microorganisms from hypersaline lakes.</title>
        <authorList>
            <person name="Sorokin D.Y."/>
            <person name="Merkel A.Y."/>
            <person name="Messina E."/>
            <person name="Yakimov M."/>
        </authorList>
    </citation>
    <scope>NUCLEOTIDE SEQUENCE [LARGE SCALE GENOMIC DNA]</scope>
    <source>
        <strain evidence="10 11">Cl-TMA</strain>
    </source>
</reference>
<dbReference type="PANTHER" id="PTHR42829:SF1">
    <property type="entry name" value="INORGANIC CARBON TRANSPORTER SUBUNIT DABB-RELATED"/>
    <property type="match status" value="1"/>
</dbReference>
<keyword evidence="6 7" id="KW-0472">Membrane</keyword>
<evidence type="ECO:0000256" key="6">
    <source>
        <dbReference type="ARBA" id="ARBA00023136"/>
    </source>
</evidence>
<comment type="similarity">
    <text evidence="7">Belongs to the inorganic carbon transporter (TC 9.A.2) DabB family.</text>
</comment>
<evidence type="ECO:0000256" key="5">
    <source>
        <dbReference type="ARBA" id="ARBA00022989"/>
    </source>
</evidence>
<keyword evidence="2 7" id="KW-0813">Transport</keyword>
<dbReference type="InterPro" id="IPR046396">
    <property type="entry name" value="Transporter_DabB"/>
</dbReference>
<keyword evidence="11" id="KW-1185">Reference proteome</keyword>
<gene>
    <name evidence="7" type="primary">dabB</name>
    <name evidence="10" type="ORF">ACERLL_07740</name>
</gene>
<feature type="transmembrane region" description="Helical" evidence="7">
    <location>
        <begin position="313"/>
        <end position="334"/>
    </location>
</feature>
<feature type="transmembrane region" description="Helical" evidence="7">
    <location>
        <begin position="362"/>
        <end position="385"/>
    </location>
</feature>
<comment type="subunit">
    <text evidence="7">Forms a complex with DabA.</text>
</comment>
<evidence type="ECO:0000256" key="2">
    <source>
        <dbReference type="ARBA" id="ARBA00022448"/>
    </source>
</evidence>
<feature type="transmembrane region" description="Helical" evidence="7">
    <location>
        <begin position="425"/>
        <end position="450"/>
    </location>
</feature>
<dbReference type="PRINTS" id="PR01434">
    <property type="entry name" value="NADHDHGNASE5"/>
</dbReference>
<dbReference type="InterPro" id="IPR003945">
    <property type="entry name" value="NU5C-like"/>
</dbReference>
<feature type="transmembrane region" description="Helical" evidence="7">
    <location>
        <begin position="462"/>
        <end position="485"/>
    </location>
</feature>
<feature type="transmembrane region" description="Helical" evidence="7">
    <location>
        <begin position="243"/>
        <end position="260"/>
    </location>
</feature>
<dbReference type="HAMAP" id="MF_00862">
    <property type="entry name" value="DabB"/>
    <property type="match status" value="1"/>
</dbReference>
<feature type="transmembrane region" description="Helical" evidence="7">
    <location>
        <begin position="392"/>
        <end position="413"/>
    </location>
</feature>
<dbReference type="PANTHER" id="PTHR42829">
    <property type="entry name" value="NADH-UBIQUINONE OXIDOREDUCTASE CHAIN 5"/>
    <property type="match status" value="1"/>
</dbReference>